<dbReference type="AlphaFoldDB" id="A0A653IH97"/>
<organism evidence="2 3">
    <name type="scientific">Exiguobacterium oxidotolerans</name>
    <dbReference type="NCBI Taxonomy" id="223958"/>
    <lineage>
        <taxon>Bacteria</taxon>
        <taxon>Bacillati</taxon>
        <taxon>Bacillota</taxon>
        <taxon>Bacilli</taxon>
        <taxon>Bacillales</taxon>
        <taxon>Bacillales Family XII. Incertae Sedis</taxon>
        <taxon>Exiguobacterium</taxon>
    </lineage>
</organism>
<dbReference type="PROSITE" id="PS51257">
    <property type="entry name" value="PROKAR_LIPOPROTEIN"/>
    <property type="match status" value="1"/>
</dbReference>
<keyword evidence="1" id="KW-0812">Transmembrane</keyword>
<feature type="transmembrane region" description="Helical" evidence="1">
    <location>
        <begin position="67"/>
        <end position="84"/>
    </location>
</feature>
<dbReference type="RefSeq" id="WP_159172495.1">
    <property type="nucleotide sequence ID" value="NZ_LR732308.1"/>
</dbReference>
<evidence type="ECO:0000256" key="1">
    <source>
        <dbReference type="SAM" id="Phobius"/>
    </source>
</evidence>
<reference evidence="2 3" key="1">
    <citation type="submission" date="2019-10" db="EMBL/GenBank/DDBJ databases">
        <authorList>
            <person name="Karimi E."/>
        </authorList>
    </citation>
    <scope>NUCLEOTIDE SEQUENCE [LARGE SCALE GENOMIC DNA]</scope>
    <source>
        <strain evidence="2">Exiguobacterium sp. 9Y</strain>
    </source>
</reference>
<keyword evidence="1" id="KW-1133">Transmembrane helix</keyword>
<feature type="transmembrane region" description="Helical" evidence="1">
    <location>
        <begin position="90"/>
        <end position="108"/>
    </location>
</feature>
<feature type="transmembrane region" description="Helical" evidence="1">
    <location>
        <begin position="43"/>
        <end position="60"/>
    </location>
</feature>
<sequence>MNSWKMKEIIVMMMLSVACGVLYLGWSTLWLPISAIFGPVGSNWMFGIWVIASPFVAYIIQKPGAALIAEVVAAAVELFTGSHFGLSALLIGFAQGIGAEIAFALFGYRKFNTMTLVLSGMFAAIGSMVYSLVVNGFAYYTTTTLLLTFSLQLVSGALLGGLLAKVIVDALVKTGTLNGYAIGRKRQKPDAA</sequence>
<dbReference type="Proteomes" id="UP000439752">
    <property type="component" value="Unassembled WGS sequence"/>
</dbReference>
<dbReference type="InterPro" id="IPR017195">
    <property type="entry name" value="ABC_thiamin-permease_prd"/>
</dbReference>
<keyword evidence="1" id="KW-0472">Membrane</keyword>
<dbReference type="EMBL" id="CABWKQ010000045">
    <property type="protein sequence ID" value="VWX38597.1"/>
    <property type="molecule type" value="Genomic_DNA"/>
</dbReference>
<feature type="transmembrane region" description="Helical" evidence="1">
    <location>
        <begin position="146"/>
        <end position="168"/>
    </location>
</feature>
<accession>A0A653IH97</accession>
<evidence type="ECO:0000313" key="2">
    <source>
        <dbReference type="EMBL" id="VWX38597.1"/>
    </source>
</evidence>
<protein>
    <submittedName>
        <fullName evidence="2">Thiamine transporter, permease component</fullName>
    </submittedName>
</protein>
<name>A0A653IH97_9BACL</name>
<gene>
    <name evidence="2" type="primary">thiV</name>
    <name evidence="2" type="ORF">EXIGUO9Y_50048</name>
</gene>
<feature type="transmembrane region" description="Helical" evidence="1">
    <location>
        <begin position="115"/>
        <end position="140"/>
    </location>
</feature>
<keyword evidence="3" id="KW-1185">Reference proteome</keyword>
<proteinExistence type="predicted"/>
<dbReference type="PIRSF" id="PIRSF037394">
    <property type="entry name" value="ABC_thiamine-permease_YkoE_prd"/>
    <property type="match status" value="1"/>
</dbReference>
<dbReference type="Pfam" id="PF09819">
    <property type="entry name" value="ABC_cobalt"/>
    <property type="match status" value="1"/>
</dbReference>
<feature type="transmembrane region" description="Helical" evidence="1">
    <location>
        <begin position="9"/>
        <end position="31"/>
    </location>
</feature>
<evidence type="ECO:0000313" key="3">
    <source>
        <dbReference type="Proteomes" id="UP000439752"/>
    </source>
</evidence>